<evidence type="ECO:0000313" key="13">
    <source>
        <dbReference type="EMBL" id="AET40061.1"/>
    </source>
</evidence>
<dbReference type="GO" id="GO:0006888">
    <property type="term" value="P:endoplasmic reticulum to Golgi vesicle-mediated transport"/>
    <property type="evidence" value="ECO:0007669"/>
    <property type="project" value="EnsemblFungi"/>
</dbReference>
<evidence type="ECO:0000256" key="10">
    <source>
        <dbReference type="ARBA" id="ARBA00058504"/>
    </source>
</evidence>
<comment type="subunit">
    <text evidence="11">Forms an active dehydrodolichyl diphosphate synthase complex with NUS1.</text>
</comment>
<dbReference type="FunCoup" id="I6NDB9">
    <property type="interactions" value="390"/>
</dbReference>
<dbReference type="Gene3D" id="3.40.1180.10">
    <property type="entry name" value="Decaprenyl diphosphate synthase-like"/>
    <property type="match status" value="1"/>
</dbReference>
<comment type="similarity">
    <text evidence="4 12">Belongs to the UPP synthase family.</text>
</comment>
<evidence type="ECO:0000256" key="4">
    <source>
        <dbReference type="ARBA" id="ARBA00005432"/>
    </source>
</evidence>
<evidence type="ECO:0000313" key="14">
    <source>
        <dbReference type="Proteomes" id="UP000006790"/>
    </source>
</evidence>
<organism evidence="13 14">
    <name type="scientific">Eremothecium cymbalariae (strain CBS 270.75 / DBVPG 7215 / KCTC 17166 / NRRL Y-17582)</name>
    <name type="common">Yeast</name>
    <dbReference type="NCBI Taxonomy" id="931890"/>
    <lineage>
        <taxon>Eukaryota</taxon>
        <taxon>Fungi</taxon>
        <taxon>Dikarya</taxon>
        <taxon>Ascomycota</taxon>
        <taxon>Saccharomycotina</taxon>
        <taxon>Saccharomycetes</taxon>
        <taxon>Saccharomycetales</taxon>
        <taxon>Saccharomycetaceae</taxon>
        <taxon>Eremothecium</taxon>
    </lineage>
</organism>
<proteinExistence type="inferred from homology"/>
<dbReference type="GO" id="GO:0043048">
    <property type="term" value="P:dolichyl monophosphate biosynthetic process"/>
    <property type="evidence" value="ECO:0007669"/>
    <property type="project" value="EnsemblFungi"/>
</dbReference>
<evidence type="ECO:0000256" key="7">
    <source>
        <dbReference type="ARBA" id="ARBA00022842"/>
    </source>
</evidence>
<dbReference type="HAMAP" id="MF_01139">
    <property type="entry name" value="ISPT"/>
    <property type="match status" value="1"/>
</dbReference>
<dbReference type="GO" id="GO:0005789">
    <property type="term" value="C:endoplasmic reticulum membrane"/>
    <property type="evidence" value="ECO:0007669"/>
    <property type="project" value="UniProtKB-SubCell"/>
</dbReference>
<dbReference type="OrthoDB" id="4173905at2759"/>
<dbReference type="GO" id="GO:0045547">
    <property type="term" value="F:ditrans,polycis-polyprenyl diphosphate synthase [(2E,6E)-farnesyl diphosphate specific] activity"/>
    <property type="evidence" value="ECO:0007669"/>
    <property type="project" value="UniProtKB-EC"/>
</dbReference>
<dbReference type="Proteomes" id="UP000006790">
    <property type="component" value="Chromosome 5"/>
</dbReference>
<evidence type="ECO:0000256" key="1">
    <source>
        <dbReference type="ARBA" id="ARBA00001946"/>
    </source>
</evidence>
<accession>I6NDB9</accession>
<dbReference type="KEGG" id="erc:Ecym_5299"/>
<dbReference type="CDD" id="cd00475">
    <property type="entry name" value="Cis_IPPS"/>
    <property type="match status" value="1"/>
</dbReference>
<comment type="subcellular location">
    <subcellularLocation>
        <location evidence="2">Endoplasmic reticulum membrane</location>
        <topology evidence="2">Peripheral membrane protein</topology>
    </subcellularLocation>
</comment>
<dbReference type="InterPro" id="IPR036424">
    <property type="entry name" value="UPP_synth-like_sf"/>
</dbReference>
<dbReference type="EC" id="2.5.1.-" evidence="12"/>
<evidence type="ECO:0000256" key="6">
    <source>
        <dbReference type="ARBA" id="ARBA00022824"/>
    </source>
</evidence>
<evidence type="ECO:0000256" key="8">
    <source>
        <dbReference type="ARBA" id="ARBA00023136"/>
    </source>
</evidence>
<dbReference type="PANTHER" id="PTHR10291:SF43">
    <property type="entry name" value="DEHYDRODOLICHYL DIPHOSPHATE SYNTHASE COMPLEX SUBUNIT DHDDS"/>
    <property type="match status" value="1"/>
</dbReference>
<comment type="function">
    <text evidence="10">With NUS1, forms the dehydrodolichyl diphosphate synthase (DDS) complex, an essential component of the dolichol monophosphate (Dol-P) biosynthetic machinery. Adds multiple copies of isopentenyl pyrophosphate (IPP) to farnesyl pyrophosphate (FPP) to produce dehydrodolichyl diphosphate (Dedol-PP), a precursor of dolichol which is utilized as a sugar carrier in protein glycosylation in the endoplasmic reticulum (ER).</text>
</comment>
<evidence type="ECO:0000256" key="5">
    <source>
        <dbReference type="ARBA" id="ARBA00022679"/>
    </source>
</evidence>
<evidence type="ECO:0000256" key="2">
    <source>
        <dbReference type="ARBA" id="ARBA00004406"/>
    </source>
</evidence>
<dbReference type="GO" id="GO:0005811">
    <property type="term" value="C:lipid droplet"/>
    <property type="evidence" value="ECO:0007669"/>
    <property type="project" value="EnsemblFungi"/>
</dbReference>
<dbReference type="Pfam" id="PF01255">
    <property type="entry name" value="Prenyltransf"/>
    <property type="match status" value="1"/>
</dbReference>
<dbReference type="OMA" id="FDRRDLW"/>
<keyword evidence="8" id="KW-0472">Membrane</keyword>
<dbReference type="SUPFAM" id="SSF64005">
    <property type="entry name" value="Undecaprenyl diphosphate synthase"/>
    <property type="match status" value="1"/>
</dbReference>
<keyword evidence="14" id="KW-1185">Reference proteome</keyword>
<dbReference type="AlphaFoldDB" id="I6NDB9"/>
<dbReference type="PANTHER" id="PTHR10291">
    <property type="entry name" value="DEHYDRODOLICHYL DIPHOSPHATE SYNTHASE FAMILY MEMBER"/>
    <property type="match status" value="1"/>
</dbReference>
<dbReference type="InterPro" id="IPR001441">
    <property type="entry name" value="UPP_synth-like"/>
</dbReference>
<dbReference type="InterPro" id="IPR018520">
    <property type="entry name" value="UPP_synth-like_CS"/>
</dbReference>
<dbReference type="eggNOG" id="KOG1602">
    <property type="taxonomic scope" value="Eukaryota"/>
</dbReference>
<keyword evidence="7" id="KW-0460">Magnesium</keyword>
<evidence type="ECO:0000256" key="12">
    <source>
        <dbReference type="RuleBase" id="RU363018"/>
    </source>
</evidence>
<reference evidence="13 14" key="1">
    <citation type="journal article" date="2011" name="G3 (Bethesda)">
        <title>Genome evolution in the Eremothecium clade of the Saccharomyces complex revealed by comparative genomics.</title>
        <authorList>
            <person name="Wendland J."/>
            <person name="Walther A."/>
        </authorList>
    </citation>
    <scope>NUCLEOTIDE SEQUENCE [LARGE SCALE GENOMIC DNA]</scope>
    <source>
        <strain evidence="14">CBS 270.75 / DBVPG 7215 / KCTC 17166 / NRRL Y-17582</strain>
    </source>
</reference>
<dbReference type="EMBL" id="CP002501">
    <property type="protein sequence ID" value="AET40061.1"/>
    <property type="molecule type" value="Genomic_DNA"/>
</dbReference>
<name>I6NDB9_ERECY</name>
<dbReference type="RefSeq" id="XP_003646878.1">
    <property type="nucleotide sequence ID" value="XM_003646830.1"/>
</dbReference>
<dbReference type="GO" id="GO:1904423">
    <property type="term" value="C:dehydrodolichyl diphosphate synthase complex"/>
    <property type="evidence" value="ECO:0007669"/>
    <property type="project" value="EnsemblFungi"/>
</dbReference>
<dbReference type="HOGENOM" id="CLU_038505_0_0_1"/>
<comment type="cofactor">
    <cofactor evidence="1">
        <name>Mg(2+)</name>
        <dbReference type="ChEBI" id="CHEBI:18420"/>
    </cofactor>
</comment>
<dbReference type="NCBIfam" id="TIGR00055">
    <property type="entry name" value="uppS"/>
    <property type="match status" value="1"/>
</dbReference>
<evidence type="ECO:0000256" key="9">
    <source>
        <dbReference type="ARBA" id="ARBA00047353"/>
    </source>
</evidence>
<dbReference type="GeneID" id="11470752"/>
<dbReference type="FunFam" id="3.40.1180.10:FF:000002">
    <property type="entry name" value="Alkyl transferase"/>
    <property type="match status" value="1"/>
</dbReference>
<dbReference type="PROSITE" id="PS01066">
    <property type="entry name" value="UPP_SYNTHASE"/>
    <property type="match status" value="1"/>
</dbReference>
<keyword evidence="5 12" id="KW-0808">Transferase</keyword>
<gene>
    <name evidence="13" type="ordered locus">Ecym_5299</name>
</gene>
<comment type="catalytic activity">
    <reaction evidence="9">
        <text>n isopentenyl diphosphate + (2E,6E)-farnesyl diphosphate = a di-trans,poly-cis-polyprenyl diphosphate + n diphosphate</text>
        <dbReference type="Rhea" id="RHEA:53008"/>
        <dbReference type="Rhea" id="RHEA-COMP:19494"/>
        <dbReference type="ChEBI" id="CHEBI:33019"/>
        <dbReference type="ChEBI" id="CHEBI:128769"/>
        <dbReference type="ChEBI" id="CHEBI:136960"/>
        <dbReference type="ChEBI" id="CHEBI:175763"/>
        <dbReference type="EC" id="2.5.1.87"/>
    </reaction>
</comment>
<keyword evidence="6" id="KW-0256">Endoplasmic reticulum</keyword>
<comment type="pathway">
    <text evidence="3">Protein modification; protein glycosylation.</text>
</comment>
<protein>
    <recommendedName>
        <fullName evidence="12">Alkyl transferase</fullName>
        <ecNumber evidence="12">2.5.1.-</ecNumber>
    </recommendedName>
</protein>
<evidence type="ECO:0000256" key="11">
    <source>
        <dbReference type="ARBA" id="ARBA00064670"/>
    </source>
</evidence>
<dbReference type="GO" id="GO:0016094">
    <property type="term" value="P:polyprenol biosynthetic process"/>
    <property type="evidence" value="ECO:0007669"/>
    <property type="project" value="TreeGrafter"/>
</dbReference>
<dbReference type="STRING" id="931890.I6NDB9"/>
<sequence>MFDSNTIPLNSQLLEYLKNTFSRTIRASGKVPQHVAFIMDGNRRYARRHNIEVREGHSAGFVSMNKVLELCYASGVKTATVFAFSVENFKRSAFEINSLMELAKERVIQITEHGELASKYGIRICIIGDRSLLPTDLQEEMERAEKITEKNTRAVLNVCIPYTGRGEILHSIKSTVADAQNDGLLQDNEVNDTALDAHMYTAHLPSLDLLIRTSGVSRLSDFLLWQVCQKGVIIELLDCLWPEFGPFTMAWILLKFAFRKSFESQDDSDFDEGNDDDKKER</sequence>
<evidence type="ECO:0000256" key="3">
    <source>
        <dbReference type="ARBA" id="ARBA00004922"/>
    </source>
</evidence>
<dbReference type="InParanoid" id="I6NDB9"/>